<evidence type="ECO:0000256" key="6">
    <source>
        <dbReference type="ARBA" id="ARBA00038095"/>
    </source>
</evidence>
<evidence type="ECO:0000256" key="5">
    <source>
        <dbReference type="ARBA" id="ARBA00023315"/>
    </source>
</evidence>
<proteinExistence type="inferred from homology"/>
<sequence>MTNTTHNKTMKILSGLDSAGQPLPEEMLFLGRIGPLEVRMATTLEELYESQRLRFEIFYGEMSAVVTDEVVQTGLDADAYDEICDHLLVLDHSREVDGKPAVVGTYRLLRQEIANKYLGFYTASEFNVGPLIAANPDLNFLELGRSCVMKEYRDKRTVELLWQGIWNYVRRNKLDVMFGCASLEGVNPQDNALPLSFLHHFASSPEEWKVRALDERFVDMNMMAKEEINPKHALHELPPMVKGYLRLGASFGEGAVVDYDFGTTDVLVMLPVSAINPRYLTYFNETGEVIV</sequence>
<evidence type="ECO:0000256" key="9">
    <source>
        <dbReference type="ARBA" id="ARBA00045724"/>
    </source>
</evidence>
<comment type="catalytic activity">
    <reaction evidence="10">
        <text>a (3R)-hydroxyacyl-[ACP] + L-ornithine = a lyso-ornithine lipid + holo-[ACP] + H(+)</text>
        <dbReference type="Rhea" id="RHEA:20633"/>
        <dbReference type="Rhea" id="RHEA-COMP:9685"/>
        <dbReference type="Rhea" id="RHEA-COMP:9945"/>
        <dbReference type="ChEBI" id="CHEBI:15378"/>
        <dbReference type="ChEBI" id="CHEBI:46911"/>
        <dbReference type="ChEBI" id="CHEBI:64479"/>
        <dbReference type="ChEBI" id="CHEBI:78827"/>
        <dbReference type="ChEBI" id="CHEBI:138482"/>
        <dbReference type="EC" id="2.3.2.30"/>
    </reaction>
    <physiologicalReaction direction="left-to-right" evidence="10">
        <dbReference type="Rhea" id="RHEA:20634"/>
    </physiologicalReaction>
</comment>
<comment type="caution">
    <text evidence="11">The sequence shown here is derived from an EMBL/GenBank/DDBJ whole genome shotgun (WGS) entry which is preliminary data.</text>
</comment>
<comment type="similarity">
    <text evidence="6">Belongs to the acetyltransferase family. OlsB subfamily.</text>
</comment>
<dbReference type="SUPFAM" id="SSF55729">
    <property type="entry name" value="Acyl-CoA N-acyltransferases (Nat)"/>
    <property type="match status" value="1"/>
</dbReference>
<dbReference type="PANTHER" id="PTHR37323:SF1">
    <property type="entry name" value="L-ORNITHINE N(ALPHA)-ACYLTRANSFERASE"/>
    <property type="match status" value="1"/>
</dbReference>
<dbReference type="RefSeq" id="WP_346335765.1">
    <property type="nucleotide sequence ID" value="NZ_JBBYXI010000001.1"/>
</dbReference>
<dbReference type="InterPro" id="IPR052351">
    <property type="entry name" value="Ornithine_N-alpha-AT"/>
</dbReference>
<comment type="function">
    <text evidence="9">Catalyzes the first step in the biosynthesis of ornithine lipids, which are phosphorus-free membrane lipids. Catalyzes the 3-hydroxyacyl-acyl carrier protein-dependent acylation of ornithine to form lyso-ornithine lipid (LOL).</text>
</comment>
<name>A0ABV0BJS6_9HYPH</name>
<keyword evidence="2" id="KW-0444">Lipid biosynthesis</keyword>
<dbReference type="InterPro" id="IPR016181">
    <property type="entry name" value="Acyl_CoA_acyltransferase"/>
</dbReference>
<keyword evidence="4" id="KW-0443">Lipid metabolism</keyword>
<evidence type="ECO:0000313" key="11">
    <source>
        <dbReference type="EMBL" id="MEN3929780.1"/>
    </source>
</evidence>
<gene>
    <name evidence="11" type="ORF">WJT86_01730</name>
</gene>
<evidence type="ECO:0000256" key="7">
    <source>
        <dbReference type="ARBA" id="ARBA00039058"/>
    </source>
</evidence>
<evidence type="ECO:0000256" key="3">
    <source>
        <dbReference type="ARBA" id="ARBA00022679"/>
    </source>
</evidence>
<protein>
    <recommendedName>
        <fullName evidence="8">L-ornithine N(alpha)-acyltransferase</fullName>
        <ecNumber evidence="7">2.3.2.30</ecNumber>
    </recommendedName>
</protein>
<dbReference type="EC" id="2.3.2.30" evidence="7"/>
<reference evidence="11 12" key="1">
    <citation type="submission" date="2024-04" db="EMBL/GenBank/DDBJ databases">
        <title>A novel species isolated from cricket.</title>
        <authorList>
            <person name="Wang H.-C."/>
        </authorList>
    </citation>
    <scope>NUCLEOTIDE SEQUENCE [LARGE SCALE GENOMIC DNA]</scope>
    <source>
        <strain evidence="11 12">WL0021</strain>
    </source>
</reference>
<dbReference type="Gene3D" id="3.40.630.30">
    <property type="match status" value="1"/>
</dbReference>
<accession>A0ABV0BJS6</accession>
<keyword evidence="12" id="KW-1185">Reference proteome</keyword>
<keyword evidence="3" id="KW-0808">Transferase</keyword>
<keyword evidence="5" id="KW-0012">Acyltransferase</keyword>
<dbReference type="PANTHER" id="PTHR37323">
    <property type="entry name" value="GCN5-RELATED N-ACETYLTRANSFERASE"/>
    <property type="match status" value="1"/>
</dbReference>
<evidence type="ECO:0000256" key="2">
    <source>
        <dbReference type="ARBA" id="ARBA00022516"/>
    </source>
</evidence>
<evidence type="ECO:0000256" key="4">
    <source>
        <dbReference type="ARBA" id="ARBA00023098"/>
    </source>
</evidence>
<evidence type="ECO:0000256" key="1">
    <source>
        <dbReference type="ARBA" id="ARBA00005189"/>
    </source>
</evidence>
<dbReference type="Proteomes" id="UP001418637">
    <property type="component" value="Unassembled WGS sequence"/>
</dbReference>
<dbReference type="EMBL" id="JBBYXI010000001">
    <property type="protein sequence ID" value="MEN3929780.1"/>
    <property type="molecule type" value="Genomic_DNA"/>
</dbReference>
<evidence type="ECO:0000256" key="10">
    <source>
        <dbReference type="ARBA" id="ARBA00047785"/>
    </source>
</evidence>
<dbReference type="Pfam" id="PF13444">
    <property type="entry name" value="Acetyltransf_5"/>
    <property type="match status" value="1"/>
</dbReference>
<comment type="pathway">
    <text evidence="1">Lipid metabolism.</text>
</comment>
<organism evidence="11 12">
    <name type="scientific">Hohaiivirga grylli</name>
    <dbReference type="NCBI Taxonomy" id="3133970"/>
    <lineage>
        <taxon>Bacteria</taxon>
        <taxon>Pseudomonadati</taxon>
        <taxon>Pseudomonadota</taxon>
        <taxon>Alphaproteobacteria</taxon>
        <taxon>Hyphomicrobiales</taxon>
        <taxon>Methylobacteriaceae</taxon>
        <taxon>Hohaiivirga</taxon>
    </lineage>
</organism>
<evidence type="ECO:0000256" key="8">
    <source>
        <dbReference type="ARBA" id="ARBA00039866"/>
    </source>
</evidence>
<evidence type="ECO:0000313" key="12">
    <source>
        <dbReference type="Proteomes" id="UP001418637"/>
    </source>
</evidence>